<dbReference type="PANTHER" id="PTHR14074">
    <property type="entry name" value="HELICASE WITH DEATH DOMAIN-RELATED"/>
    <property type="match status" value="1"/>
</dbReference>
<keyword evidence="3" id="KW-0694">RNA-binding</keyword>
<dbReference type="PROSITE" id="PS50137">
    <property type="entry name" value="DS_RBD"/>
    <property type="match status" value="1"/>
</dbReference>
<evidence type="ECO:0000256" key="1">
    <source>
        <dbReference type="ARBA" id="ARBA00022741"/>
    </source>
</evidence>
<dbReference type="GO" id="GO:0005737">
    <property type="term" value="C:cytoplasm"/>
    <property type="evidence" value="ECO:0007669"/>
    <property type="project" value="TreeGrafter"/>
</dbReference>
<feature type="region of interest" description="Disordered" evidence="4">
    <location>
        <begin position="828"/>
        <end position="847"/>
    </location>
</feature>
<dbReference type="SMART" id="SM00487">
    <property type="entry name" value="DEXDc"/>
    <property type="match status" value="1"/>
</dbReference>
<protein>
    <submittedName>
        <fullName evidence="8">Uncharacterized protein</fullName>
    </submittedName>
</protein>
<evidence type="ECO:0000259" key="7">
    <source>
        <dbReference type="PROSITE" id="PS51194"/>
    </source>
</evidence>
<keyword evidence="1" id="KW-0547">Nucleotide-binding</keyword>
<feature type="region of interest" description="Disordered" evidence="4">
    <location>
        <begin position="744"/>
        <end position="807"/>
    </location>
</feature>
<gene>
    <name evidence="8" type="ORF">PGLA1383_LOCUS42277</name>
</gene>
<dbReference type="Gene3D" id="3.30.160.20">
    <property type="match status" value="1"/>
</dbReference>
<dbReference type="EMBL" id="CAJNNV010028624">
    <property type="protein sequence ID" value="CAE8625269.1"/>
    <property type="molecule type" value="Genomic_DNA"/>
</dbReference>
<feature type="non-terminal residue" evidence="8">
    <location>
        <position position="1339"/>
    </location>
</feature>
<feature type="domain" description="Helicase ATP-binding" evidence="6">
    <location>
        <begin position="124"/>
        <end position="298"/>
    </location>
</feature>
<keyword evidence="9" id="KW-1185">Reference proteome</keyword>
<evidence type="ECO:0000259" key="5">
    <source>
        <dbReference type="PROSITE" id="PS50137"/>
    </source>
</evidence>
<feature type="domain" description="Helicase C-terminal" evidence="7">
    <location>
        <begin position="430"/>
        <end position="605"/>
    </location>
</feature>
<dbReference type="InterPro" id="IPR014720">
    <property type="entry name" value="dsRBD_dom"/>
</dbReference>
<evidence type="ECO:0000313" key="9">
    <source>
        <dbReference type="Proteomes" id="UP000654075"/>
    </source>
</evidence>
<dbReference type="GO" id="GO:0003723">
    <property type="term" value="F:RNA binding"/>
    <property type="evidence" value="ECO:0007669"/>
    <property type="project" value="UniProtKB-UniRule"/>
</dbReference>
<dbReference type="InterPro" id="IPR051363">
    <property type="entry name" value="RLR_Helicase"/>
</dbReference>
<accession>A0A813GG37</accession>
<feature type="region of interest" description="Disordered" evidence="4">
    <location>
        <begin position="890"/>
        <end position="956"/>
    </location>
</feature>
<evidence type="ECO:0000256" key="3">
    <source>
        <dbReference type="PROSITE-ProRule" id="PRU00266"/>
    </source>
</evidence>
<dbReference type="CDD" id="cd00048">
    <property type="entry name" value="DSRM_SF"/>
    <property type="match status" value="1"/>
</dbReference>
<dbReference type="InterPro" id="IPR001650">
    <property type="entry name" value="Helicase_C-like"/>
</dbReference>
<dbReference type="Pfam" id="PF00271">
    <property type="entry name" value="Helicase_C"/>
    <property type="match status" value="1"/>
</dbReference>
<evidence type="ECO:0000256" key="2">
    <source>
        <dbReference type="ARBA" id="ARBA00022840"/>
    </source>
</evidence>
<dbReference type="Pfam" id="PF00270">
    <property type="entry name" value="DEAD"/>
    <property type="match status" value="1"/>
</dbReference>
<dbReference type="InterPro" id="IPR011545">
    <property type="entry name" value="DEAD/DEAH_box_helicase_dom"/>
</dbReference>
<feature type="domain" description="DRBM" evidence="5">
    <location>
        <begin position="842"/>
        <end position="920"/>
    </location>
</feature>
<dbReference type="GO" id="GO:0005524">
    <property type="term" value="F:ATP binding"/>
    <property type="evidence" value="ECO:0007669"/>
    <property type="project" value="UniProtKB-KW"/>
</dbReference>
<proteinExistence type="predicted"/>
<evidence type="ECO:0000313" key="8">
    <source>
        <dbReference type="EMBL" id="CAE8625269.1"/>
    </source>
</evidence>
<organism evidence="8 9">
    <name type="scientific">Polarella glacialis</name>
    <name type="common">Dinoflagellate</name>
    <dbReference type="NCBI Taxonomy" id="89957"/>
    <lineage>
        <taxon>Eukaryota</taxon>
        <taxon>Sar</taxon>
        <taxon>Alveolata</taxon>
        <taxon>Dinophyceae</taxon>
        <taxon>Suessiales</taxon>
        <taxon>Suessiaceae</taxon>
        <taxon>Polarella</taxon>
    </lineage>
</organism>
<dbReference type="Pfam" id="PF00035">
    <property type="entry name" value="dsrm"/>
    <property type="match status" value="1"/>
</dbReference>
<dbReference type="PANTHER" id="PTHR14074:SF16">
    <property type="entry name" value="ANTIVIRAL INNATE IMMUNE RESPONSE RECEPTOR RIG-I"/>
    <property type="match status" value="1"/>
</dbReference>
<comment type="caution">
    <text evidence="8">The sequence shown here is derived from an EMBL/GenBank/DDBJ whole genome shotgun (WGS) entry which is preliminary data.</text>
</comment>
<reference evidence="8" key="1">
    <citation type="submission" date="2021-02" db="EMBL/GenBank/DDBJ databases">
        <authorList>
            <person name="Dougan E. K."/>
            <person name="Rhodes N."/>
            <person name="Thang M."/>
            <person name="Chan C."/>
        </authorList>
    </citation>
    <scope>NUCLEOTIDE SEQUENCE</scope>
</reference>
<dbReference type="Gene3D" id="3.40.50.300">
    <property type="entry name" value="P-loop containing nucleotide triphosphate hydrolases"/>
    <property type="match status" value="2"/>
</dbReference>
<dbReference type="OrthoDB" id="6513042at2759"/>
<feature type="compositionally biased region" description="Basic and acidic residues" evidence="4">
    <location>
        <begin position="1199"/>
        <end position="1208"/>
    </location>
</feature>
<feature type="compositionally biased region" description="Polar residues" evidence="4">
    <location>
        <begin position="769"/>
        <end position="791"/>
    </location>
</feature>
<name>A0A813GG37_POLGL</name>
<dbReference type="InterPro" id="IPR027417">
    <property type="entry name" value="P-loop_NTPase"/>
</dbReference>
<dbReference type="Proteomes" id="UP000654075">
    <property type="component" value="Unassembled WGS sequence"/>
</dbReference>
<evidence type="ECO:0000259" key="6">
    <source>
        <dbReference type="PROSITE" id="PS51192"/>
    </source>
</evidence>
<dbReference type="SMART" id="SM00490">
    <property type="entry name" value="HELICc"/>
    <property type="match status" value="1"/>
</dbReference>
<evidence type="ECO:0000256" key="4">
    <source>
        <dbReference type="SAM" id="MobiDB-lite"/>
    </source>
</evidence>
<dbReference type="PROSITE" id="PS51194">
    <property type="entry name" value="HELICASE_CTER"/>
    <property type="match status" value="1"/>
</dbReference>
<dbReference type="PROSITE" id="PS51192">
    <property type="entry name" value="HELICASE_ATP_BIND_1"/>
    <property type="match status" value="1"/>
</dbReference>
<keyword evidence="2" id="KW-0067">ATP-binding</keyword>
<feature type="region of interest" description="Disordered" evidence="4">
    <location>
        <begin position="1187"/>
        <end position="1211"/>
    </location>
</feature>
<dbReference type="SUPFAM" id="SSF52540">
    <property type="entry name" value="P-loop containing nucleoside triphosphate hydrolases"/>
    <property type="match status" value="2"/>
</dbReference>
<feature type="compositionally biased region" description="Low complexity" evidence="4">
    <location>
        <begin position="1187"/>
        <end position="1197"/>
    </location>
</feature>
<dbReference type="InterPro" id="IPR014001">
    <property type="entry name" value="Helicase_ATP-bd"/>
</dbReference>
<sequence length="1339" mass="144664">AEVSDADVRTHDGFETCHFCNVGAATISAVCSRRCRPGRIVSCELCSIRGLTCPNCKSVILEADRRTLSEQPTELQTASGARSEFAIADGDAGGGGVASPIVMMSHQSMTWTGRPEPRPYQQAAYVRACQQNTIVNLATGLGKTLIAVMCADHQLSIRPDQKVILCAPGVQLAKQHVAFIQEHSVRHNIRVVDLTGKTVQWTSEWWERTLGSYDILVGMGPLFKQAIIDRAFLRLEQVSLIIFDECHYATGNHSYVGIMQDPQAWQTQLVPRILGLTASYLHGRCANFLARRERLEKTLKCTMWSPDQEDVSPYLSEQSFTTVPFGECSASNTALRERCAWELQQLLEPLYLDQGGPLCGYKQDLEKFQEKAARICQQSGFVGWRSFVESMLKTVLSKLESGAAAVASITEAMAQWKSAEVQPEAVPSGKLEALLTLLSDFETSARCILFVEQVVDTYPLAVAILVKGYLGGSGSSVSETGYNSVAINHYFQKTLALHFSGGGSMSATEQKAHLVFFKAGTARFLVATQAMEEGIDVPSCNYVVRYDIFHNAKSHIQGAGRARMKDARIFYFENDCGEEERQAKLMQEAARASMLATEEASHYSYPYVFNHPTTDAQVDVFNCMGILREYVSKVAKGEWLELFTSDADCDDGNCRIQCCRVPVPTSTGVFSTVVFEVSEQEVAEFWKYRARNQGGPKYADFSGHLDTERVRHWDMAQCLKHRFAYVTVVRLIERGHIGDRNMPSAEALASTGHGNVGIGKAEEEPQRLKVSSQPFLEPQPTSYTGVSVQKAQQQQQEQQEQEEQQQQGCLSAAMLLDLPEPRQARLSADKLPDSESSASQRNPRGELNELLQKYLGRPVAKEDVEVSVKEPETQEFLATLTLCNLDGRPGEGESFVGGPARNKQDAEHAASSKAIPRVRELISGGAGSAAAASQGTLRPSGDLPELESGRQSAGPEPAAAIAVTLQHKPADSLPKNLRGVIADGGTPCNSRAGSVASQAAVTPQFNPFDSLPKDLTGVIASSDRGAPCDFRAGSVASQAGTTAATSAAMRAAGPSGIAAGTSAGDSVALDAWPMANSKGKLQEYLMQQLHRSLTTADLEYTNMDVAGPSPFCVQLYLGSDFRGGSGLTFTSQTQAARSNRNQKEAEQEVACMALKHLRCPPQPAALTQSLPAAASTLTFATVDPMAPAASTSAVPSAEKVADGPRRSSTEVSAVPDEVAVAADTGPPDDLAAEVEVEVDPDESVALELLEPDATMSVCLVRPDGKEKRVILLQSTTIGEVLLKFTPDSLAGQAVEAVLGDSVLLPGLRLGVLRPCEGIRLGEEASCEGLRITLRKAEEW</sequence>